<dbReference type="Gene3D" id="3.40.50.10540">
    <property type="entry name" value="Crotonobetainyl-coa:carnitine coa-transferase, domain 1"/>
    <property type="match status" value="1"/>
</dbReference>
<dbReference type="PANTHER" id="PTHR48207">
    <property type="entry name" value="SUCCINATE--HYDROXYMETHYLGLUTARATE COA-TRANSFERASE"/>
    <property type="match status" value="1"/>
</dbReference>
<dbReference type="Proteomes" id="UP000663505">
    <property type="component" value="Chromosome"/>
</dbReference>
<evidence type="ECO:0000313" key="3">
    <source>
        <dbReference type="Proteomes" id="UP000663505"/>
    </source>
</evidence>
<dbReference type="Pfam" id="PF02515">
    <property type="entry name" value="CoA_transf_3"/>
    <property type="match status" value="1"/>
</dbReference>
<organism evidence="2 3">
    <name type="scientific">Alicyclobacillus mengziensis</name>
    <dbReference type="NCBI Taxonomy" id="2931921"/>
    <lineage>
        <taxon>Bacteria</taxon>
        <taxon>Bacillati</taxon>
        <taxon>Bacillota</taxon>
        <taxon>Bacilli</taxon>
        <taxon>Bacillales</taxon>
        <taxon>Alicyclobacillaceae</taxon>
        <taxon>Alicyclobacillus</taxon>
    </lineage>
</organism>
<dbReference type="RefSeq" id="WP_206656648.1">
    <property type="nucleotide sequence ID" value="NZ_CP071182.1"/>
</dbReference>
<keyword evidence="1 2" id="KW-0808">Transferase</keyword>
<name>A0A9X7W0X1_9BACL</name>
<dbReference type="PANTHER" id="PTHR48207:SF3">
    <property type="entry name" value="SUCCINATE--HYDROXYMETHYLGLUTARATE COA-TRANSFERASE"/>
    <property type="match status" value="1"/>
</dbReference>
<accession>A0A9X7W0X1</accession>
<reference evidence="2 3" key="1">
    <citation type="submission" date="2021-02" db="EMBL/GenBank/DDBJ databases">
        <title>Alicyclobacillus curvatus sp. nov. and Alicyclobacillus mengziensis sp. nov., two acidophilic bacteria isolated from acid mine drainage.</title>
        <authorList>
            <person name="Huang Y."/>
        </authorList>
    </citation>
    <scope>NUCLEOTIDE SEQUENCE [LARGE SCALE GENOMIC DNA]</scope>
    <source>
        <strain evidence="2 3">S30H14</strain>
    </source>
</reference>
<keyword evidence="3" id="KW-1185">Reference proteome</keyword>
<dbReference type="GO" id="GO:0008410">
    <property type="term" value="F:CoA-transferase activity"/>
    <property type="evidence" value="ECO:0007669"/>
    <property type="project" value="TreeGrafter"/>
</dbReference>
<dbReference type="Gene3D" id="3.30.1540.10">
    <property type="entry name" value="formyl-coa transferase, domain 3"/>
    <property type="match status" value="1"/>
</dbReference>
<proteinExistence type="predicted"/>
<dbReference type="AlphaFoldDB" id="A0A9X7W0X1"/>
<dbReference type="InterPro" id="IPR044855">
    <property type="entry name" value="CoA-Trfase_III_dom3_sf"/>
</dbReference>
<evidence type="ECO:0000256" key="1">
    <source>
        <dbReference type="ARBA" id="ARBA00022679"/>
    </source>
</evidence>
<protein>
    <submittedName>
        <fullName evidence="2">CoA transferase</fullName>
    </submittedName>
</protein>
<sequence length="407" mass="44403">MKPLERIRVIELGAFIAGPFATRILADFGAEVIKVESPNGDPIRSWGLSQDGGDSYWSRVQMRNKRSIAIDLHQEAGREVVRKLIRSADVVIENFKPGTLEKWNLSHDEMTALNPRLIVTSVTGYGQTGPYRERPGFGNIAESMGGLRAVTGFRDRPPVRVGLSIGDSLAALYAVIGTLMALFHRDVRDERAGQVVDVALYESVFSLMEGLLPEYVHEGSIRERQGNTLKAAAPSNVYPTLDEKWLAIGANSDTLFQKLMRLMNRDDLAADPALCDNPGRVANVDRLDAAISEWTKQHTCEKLVHALAEAGIPGGPIYDMADIYADPHFRAREMFVSVSGQNGKELVMPGIVPKLTQTPGGIAWAGPDCGADTHAIMGQLGYSDEQIDELDKLGAIRCAVSQTHPAS</sequence>
<dbReference type="InterPro" id="IPR050483">
    <property type="entry name" value="CoA-transferase_III_domain"/>
</dbReference>
<dbReference type="InterPro" id="IPR023606">
    <property type="entry name" value="CoA-Trfase_III_dom_1_sf"/>
</dbReference>
<dbReference type="SUPFAM" id="SSF89796">
    <property type="entry name" value="CoA-transferase family III (CaiB/BaiF)"/>
    <property type="match status" value="1"/>
</dbReference>
<dbReference type="EMBL" id="CP071182">
    <property type="protein sequence ID" value="QSO47288.1"/>
    <property type="molecule type" value="Genomic_DNA"/>
</dbReference>
<dbReference type="InterPro" id="IPR003673">
    <property type="entry name" value="CoA-Trfase_fam_III"/>
</dbReference>
<gene>
    <name evidence="2" type="ORF">JZ786_23345</name>
</gene>
<evidence type="ECO:0000313" key="2">
    <source>
        <dbReference type="EMBL" id="QSO47288.1"/>
    </source>
</evidence>
<dbReference type="KEGG" id="afx:JZ786_23345"/>